<keyword evidence="2" id="KW-1185">Reference proteome</keyword>
<dbReference type="RefSeq" id="WP_090125745.1">
    <property type="nucleotide sequence ID" value="NZ_FNNJ01000012.1"/>
</dbReference>
<evidence type="ECO:0000313" key="1">
    <source>
        <dbReference type="EMBL" id="SDX92531.1"/>
    </source>
</evidence>
<sequence length="80" mass="9567">MNLEARKLSFIQEILKIQNEKTISRLETILRKEKTVFEIDDIQPMTMKKFNQRIDKSLEDSKQGKLTEINELISEIDKWN</sequence>
<dbReference type="EMBL" id="FNNJ01000012">
    <property type="protein sequence ID" value="SDX92531.1"/>
    <property type="molecule type" value="Genomic_DNA"/>
</dbReference>
<dbReference type="Proteomes" id="UP000199595">
    <property type="component" value="Unassembled WGS sequence"/>
</dbReference>
<evidence type="ECO:0008006" key="3">
    <source>
        <dbReference type="Google" id="ProtNLM"/>
    </source>
</evidence>
<organism evidence="1 2">
    <name type="scientific">Lutibacter oricola</name>
    <dbReference type="NCBI Taxonomy" id="762486"/>
    <lineage>
        <taxon>Bacteria</taxon>
        <taxon>Pseudomonadati</taxon>
        <taxon>Bacteroidota</taxon>
        <taxon>Flavobacteriia</taxon>
        <taxon>Flavobacteriales</taxon>
        <taxon>Flavobacteriaceae</taxon>
        <taxon>Lutibacter</taxon>
    </lineage>
</organism>
<accession>A0A1H3FNK8</accession>
<protein>
    <recommendedName>
        <fullName evidence="3">Addiction module component</fullName>
    </recommendedName>
</protein>
<reference evidence="1 2" key="1">
    <citation type="submission" date="2016-10" db="EMBL/GenBank/DDBJ databases">
        <authorList>
            <person name="de Groot N.N."/>
        </authorList>
    </citation>
    <scope>NUCLEOTIDE SEQUENCE [LARGE SCALE GENOMIC DNA]</scope>
    <source>
        <strain evidence="1 2">DSM 24956</strain>
    </source>
</reference>
<evidence type="ECO:0000313" key="2">
    <source>
        <dbReference type="Proteomes" id="UP000199595"/>
    </source>
</evidence>
<dbReference type="OrthoDB" id="773198at2"/>
<dbReference type="AlphaFoldDB" id="A0A1H3FNK8"/>
<dbReference type="STRING" id="762486.SAMN05444411_1127"/>
<gene>
    <name evidence="1" type="ORF">SAMN05444411_1127</name>
</gene>
<name>A0A1H3FNK8_9FLAO</name>
<proteinExistence type="predicted"/>